<dbReference type="CDD" id="cd03019">
    <property type="entry name" value="DsbA_DsbA"/>
    <property type="match status" value="1"/>
</dbReference>
<comment type="similarity">
    <text evidence="2">Belongs to the thioredoxin family. DsbA subfamily.</text>
</comment>
<evidence type="ECO:0000313" key="11">
    <source>
        <dbReference type="EMBL" id="PWN55942.1"/>
    </source>
</evidence>
<dbReference type="GO" id="GO:0042597">
    <property type="term" value="C:periplasmic space"/>
    <property type="evidence" value="ECO:0007669"/>
    <property type="project" value="UniProtKB-SubCell"/>
</dbReference>
<dbReference type="InterPro" id="IPR001853">
    <property type="entry name" value="DSBA-like_thioredoxin_dom"/>
</dbReference>
<dbReference type="OrthoDB" id="9784896at2"/>
<dbReference type="InterPro" id="IPR050824">
    <property type="entry name" value="Thiol_disulfide_DsbA"/>
</dbReference>
<keyword evidence="6" id="KW-0676">Redox-active center</keyword>
<keyword evidence="5 7" id="KW-1015">Disulfide bond</keyword>
<evidence type="ECO:0000256" key="4">
    <source>
        <dbReference type="ARBA" id="ARBA00022764"/>
    </source>
</evidence>
<reference evidence="11 12" key="1">
    <citation type="submission" date="2018-05" db="EMBL/GenBank/DDBJ databases">
        <title>Abyssibacter profundi OUC007T gen. nov., sp. nov, a marine bacterium isolated from seawater of the Mariana Trench.</title>
        <authorList>
            <person name="Zhou S."/>
        </authorList>
    </citation>
    <scope>NUCLEOTIDE SEQUENCE [LARGE SCALE GENOMIC DNA]</scope>
    <source>
        <strain evidence="11 12">OUC007</strain>
    </source>
</reference>
<evidence type="ECO:0000256" key="8">
    <source>
        <dbReference type="PIRSR" id="PIRSR001488-1"/>
    </source>
</evidence>
<keyword evidence="3 9" id="KW-0732">Signal</keyword>
<feature type="signal peptide" evidence="9">
    <location>
        <begin position="1"/>
        <end position="25"/>
    </location>
</feature>
<dbReference type="InterPro" id="IPR023205">
    <property type="entry name" value="DsbA/DsbL"/>
</dbReference>
<evidence type="ECO:0000256" key="9">
    <source>
        <dbReference type="SAM" id="SignalP"/>
    </source>
</evidence>
<feature type="domain" description="Thioredoxin" evidence="10">
    <location>
        <begin position="12"/>
        <end position="173"/>
    </location>
</feature>
<dbReference type="PROSITE" id="PS51352">
    <property type="entry name" value="THIOREDOXIN_2"/>
    <property type="match status" value="1"/>
</dbReference>
<dbReference type="GO" id="GO:0016491">
    <property type="term" value="F:oxidoreductase activity"/>
    <property type="evidence" value="ECO:0007669"/>
    <property type="project" value="InterPro"/>
</dbReference>
<gene>
    <name evidence="11" type="ORF">DEH80_08935</name>
</gene>
<dbReference type="SUPFAM" id="SSF52833">
    <property type="entry name" value="Thioredoxin-like"/>
    <property type="match status" value="1"/>
</dbReference>
<dbReference type="Pfam" id="PF01323">
    <property type="entry name" value="DSBA"/>
    <property type="match status" value="1"/>
</dbReference>
<dbReference type="EMBL" id="QEQK01000007">
    <property type="protein sequence ID" value="PWN55942.1"/>
    <property type="molecule type" value="Genomic_DNA"/>
</dbReference>
<comment type="caution">
    <text evidence="11">The sequence shown here is derived from an EMBL/GenBank/DDBJ whole genome shotgun (WGS) entry which is preliminary data.</text>
</comment>
<name>A0A363UKJ5_9GAMM</name>
<evidence type="ECO:0000256" key="2">
    <source>
        <dbReference type="ARBA" id="ARBA00005791"/>
    </source>
</evidence>
<evidence type="ECO:0000256" key="3">
    <source>
        <dbReference type="ARBA" id="ARBA00022729"/>
    </source>
</evidence>
<keyword evidence="4 7" id="KW-0574">Periplasm</keyword>
<accession>A0A363UKJ5</accession>
<feature type="disulfide bond" description="Redox-active" evidence="8">
    <location>
        <begin position="63"/>
        <end position="66"/>
    </location>
</feature>
<protein>
    <recommendedName>
        <fullName evidence="7">Thiol:disulfide interchange protein</fullName>
    </recommendedName>
</protein>
<dbReference type="AlphaFoldDB" id="A0A363UKJ5"/>
<dbReference type="Proteomes" id="UP000251800">
    <property type="component" value="Unassembled WGS sequence"/>
</dbReference>
<evidence type="ECO:0000256" key="7">
    <source>
        <dbReference type="PIRNR" id="PIRNR001488"/>
    </source>
</evidence>
<dbReference type="InterPro" id="IPR013766">
    <property type="entry name" value="Thioredoxin_domain"/>
</dbReference>
<evidence type="ECO:0000259" key="10">
    <source>
        <dbReference type="PROSITE" id="PS51352"/>
    </source>
</evidence>
<evidence type="ECO:0000256" key="1">
    <source>
        <dbReference type="ARBA" id="ARBA00004418"/>
    </source>
</evidence>
<dbReference type="PIRSF" id="PIRSF001488">
    <property type="entry name" value="Tdi_protein"/>
    <property type="match status" value="1"/>
</dbReference>
<dbReference type="PANTHER" id="PTHR35891:SF2">
    <property type="entry name" value="THIOL:DISULFIDE INTERCHANGE PROTEIN DSBA"/>
    <property type="match status" value="1"/>
</dbReference>
<evidence type="ECO:0000256" key="6">
    <source>
        <dbReference type="ARBA" id="ARBA00023284"/>
    </source>
</evidence>
<proteinExistence type="inferred from homology"/>
<dbReference type="RefSeq" id="WP_109720157.1">
    <property type="nucleotide sequence ID" value="NZ_QEQK01000007.1"/>
</dbReference>
<feature type="chain" id="PRO_5016916808" description="Thiol:disulfide interchange protein" evidence="9">
    <location>
        <begin position="26"/>
        <end position="214"/>
    </location>
</feature>
<dbReference type="PANTHER" id="PTHR35891">
    <property type="entry name" value="THIOL:DISULFIDE INTERCHANGE PROTEIN DSBA"/>
    <property type="match status" value="1"/>
</dbReference>
<organism evidence="11 12">
    <name type="scientific">Abyssibacter profundi</name>
    <dbReference type="NCBI Taxonomy" id="2182787"/>
    <lineage>
        <taxon>Bacteria</taxon>
        <taxon>Pseudomonadati</taxon>
        <taxon>Pseudomonadota</taxon>
        <taxon>Gammaproteobacteria</taxon>
        <taxon>Chromatiales</taxon>
        <taxon>Oceanococcaceae</taxon>
        <taxon>Abyssibacter</taxon>
    </lineage>
</organism>
<dbReference type="InterPro" id="IPR036249">
    <property type="entry name" value="Thioredoxin-like_sf"/>
</dbReference>
<evidence type="ECO:0000256" key="5">
    <source>
        <dbReference type="ARBA" id="ARBA00023157"/>
    </source>
</evidence>
<comment type="subcellular location">
    <subcellularLocation>
        <location evidence="1 7">Periplasm</location>
    </subcellularLocation>
</comment>
<sequence>MLKHRIRASALALASFALLPLACSAQDGPLRYQENQHYKRVNQAESVSDAGTVQVAEVFWYGCSHCYRFDPIVHKWEADIPADVEFVRIPTSLGRKQALNHSRAYYTAEALGVLDKVHPALFKAIHQDGKSLYSVDQIAEVFEDQGVDRKTFDNTFTSFSVENKVRRAEKLVRQFGVTGVPAIVVDGEYMTSARYAGGFQQMLDVADFLVVKQR</sequence>
<dbReference type="Gene3D" id="3.40.30.10">
    <property type="entry name" value="Glutaredoxin"/>
    <property type="match status" value="1"/>
</dbReference>
<evidence type="ECO:0000313" key="12">
    <source>
        <dbReference type="Proteomes" id="UP000251800"/>
    </source>
</evidence>
<keyword evidence="12" id="KW-1185">Reference proteome</keyword>